<organism evidence="1 2">
    <name type="scientific">Brevundimonas viscosa</name>
    <dbReference type="NCBI Taxonomy" id="871741"/>
    <lineage>
        <taxon>Bacteria</taxon>
        <taxon>Pseudomonadati</taxon>
        <taxon>Pseudomonadota</taxon>
        <taxon>Alphaproteobacteria</taxon>
        <taxon>Caulobacterales</taxon>
        <taxon>Caulobacteraceae</taxon>
        <taxon>Brevundimonas</taxon>
    </lineage>
</organism>
<sequence length="226" mass="23673">MSAIAPASRTERSRRRSLKGLASVLGFLCLVLFLLAIEQKHALSAWQAVRYGAGPAVARAGSWMAEGAADGLGGLQTAVAAPNQPFAAADADILLTGEFGPADEATRQTVGGAVFAGASIRLENGATLSTRPLRIAAAREAYVFGETFARTWNAPAEAQIELRRVVPADGARSVPPSPLCGGEAPGAVALLHRRDRVDLMLFRDRAPIGPDAPASAICGTWSFERR</sequence>
<protein>
    <submittedName>
        <fullName evidence="1">Uncharacterized protein</fullName>
    </submittedName>
</protein>
<proteinExistence type="predicted"/>
<evidence type="ECO:0000313" key="2">
    <source>
        <dbReference type="Proteomes" id="UP000198788"/>
    </source>
</evidence>
<gene>
    <name evidence="1" type="ORF">SAMN05192570_1027</name>
</gene>
<accession>A0A1I6PCE2</accession>
<dbReference type="AlphaFoldDB" id="A0A1I6PCE2"/>
<keyword evidence="2" id="KW-1185">Reference proteome</keyword>
<evidence type="ECO:0000313" key="1">
    <source>
        <dbReference type="EMBL" id="SFS37765.1"/>
    </source>
</evidence>
<dbReference type="OrthoDB" id="7204945at2"/>
<dbReference type="STRING" id="871741.SAMN05192570_1027"/>
<dbReference type="RefSeq" id="WP_143105760.1">
    <property type="nucleotide sequence ID" value="NZ_FOZV01000001.1"/>
</dbReference>
<reference evidence="2" key="1">
    <citation type="submission" date="2016-10" db="EMBL/GenBank/DDBJ databases">
        <authorList>
            <person name="Varghese N."/>
            <person name="Submissions S."/>
        </authorList>
    </citation>
    <scope>NUCLEOTIDE SEQUENCE [LARGE SCALE GENOMIC DNA]</scope>
    <source>
        <strain evidence="2">CGMCC 1.10683</strain>
    </source>
</reference>
<name>A0A1I6PCE2_9CAUL</name>
<dbReference type="Proteomes" id="UP000198788">
    <property type="component" value="Unassembled WGS sequence"/>
</dbReference>
<dbReference type="EMBL" id="FOZV01000001">
    <property type="protein sequence ID" value="SFS37765.1"/>
    <property type="molecule type" value="Genomic_DNA"/>
</dbReference>